<dbReference type="RefSeq" id="WP_085213840.1">
    <property type="nucleotide sequence ID" value="NZ_FXAM01000001.1"/>
</dbReference>
<feature type="transmembrane region" description="Helical" evidence="1">
    <location>
        <begin position="83"/>
        <end position="102"/>
    </location>
</feature>
<evidence type="ECO:0000256" key="1">
    <source>
        <dbReference type="SAM" id="Phobius"/>
    </source>
</evidence>
<keyword evidence="3" id="KW-1185">Reference proteome</keyword>
<accession>A0A1Y6D6K9</accession>
<protein>
    <submittedName>
        <fullName evidence="2">Uncharacterized protein</fullName>
    </submittedName>
</protein>
<dbReference type="STRING" id="1760988.SAMN02949497_2900"/>
<feature type="transmembrane region" description="Helical" evidence="1">
    <location>
        <begin position="131"/>
        <end position="152"/>
    </location>
</feature>
<keyword evidence="1" id="KW-0812">Transmembrane</keyword>
<keyword evidence="1" id="KW-0472">Membrane</keyword>
<feature type="transmembrane region" description="Helical" evidence="1">
    <location>
        <begin position="43"/>
        <end position="62"/>
    </location>
</feature>
<keyword evidence="1" id="KW-1133">Transmembrane helix</keyword>
<feature type="transmembrane region" description="Helical" evidence="1">
    <location>
        <begin position="12"/>
        <end position="31"/>
    </location>
</feature>
<name>A0A1Y6D6K9_9GAMM</name>
<dbReference type="AlphaFoldDB" id="A0A1Y6D6K9"/>
<evidence type="ECO:0000313" key="2">
    <source>
        <dbReference type="EMBL" id="SMF95535.1"/>
    </source>
</evidence>
<gene>
    <name evidence="2" type="ORF">SAMN02949497_2900</name>
</gene>
<sequence>MIKDLFKFGKEDVYMWSGLGIFSLIMILALSLISSTGLVVKDLIGLAVVMVLPGYVIVKLYLDNMVISENMTKNPIINKAIDKFIVSMGCSIATIVPINYLWKYLLDMGIADSKGDLMGTVEDEMIYSGSASWRALFTVILVIGVAIGVKIYQAKKAGNPQA</sequence>
<organism evidence="2 3">
    <name type="scientific">Methylomagnum ishizawai</name>
    <dbReference type="NCBI Taxonomy" id="1760988"/>
    <lineage>
        <taxon>Bacteria</taxon>
        <taxon>Pseudomonadati</taxon>
        <taxon>Pseudomonadota</taxon>
        <taxon>Gammaproteobacteria</taxon>
        <taxon>Methylococcales</taxon>
        <taxon>Methylococcaceae</taxon>
        <taxon>Methylomagnum</taxon>
    </lineage>
</organism>
<dbReference type="EMBL" id="FXAM01000001">
    <property type="protein sequence ID" value="SMF95535.1"/>
    <property type="molecule type" value="Genomic_DNA"/>
</dbReference>
<dbReference type="Proteomes" id="UP000192923">
    <property type="component" value="Unassembled WGS sequence"/>
</dbReference>
<proteinExistence type="predicted"/>
<reference evidence="2 3" key="1">
    <citation type="submission" date="2016-12" db="EMBL/GenBank/DDBJ databases">
        <authorList>
            <person name="Song W.-J."/>
            <person name="Kurnit D.M."/>
        </authorList>
    </citation>
    <scope>NUCLEOTIDE SEQUENCE [LARGE SCALE GENOMIC DNA]</scope>
    <source>
        <strain evidence="2 3">175</strain>
    </source>
</reference>
<evidence type="ECO:0000313" key="3">
    <source>
        <dbReference type="Proteomes" id="UP000192923"/>
    </source>
</evidence>
<dbReference type="OrthoDB" id="5565850at2"/>